<proteinExistence type="predicted"/>
<keyword evidence="2" id="KW-1133">Transmembrane helix</keyword>
<keyword evidence="3" id="KW-0732">Signal</keyword>
<accession>A0AAD8K053</accession>
<evidence type="ECO:0000256" key="2">
    <source>
        <dbReference type="SAM" id="Phobius"/>
    </source>
</evidence>
<feature type="chain" id="PRO_5042168407" evidence="3">
    <location>
        <begin position="23"/>
        <end position="108"/>
    </location>
</feature>
<comment type="caution">
    <text evidence="4">The sequence shown here is derived from an EMBL/GenBank/DDBJ whole genome shotgun (WGS) entry which is preliminary data.</text>
</comment>
<evidence type="ECO:0000256" key="3">
    <source>
        <dbReference type="SAM" id="SignalP"/>
    </source>
</evidence>
<evidence type="ECO:0000313" key="4">
    <source>
        <dbReference type="EMBL" id="KAK1413159.1"/>
    </source>
</evidence>
<reference evidence="4" key="1">
    <citation type="journal article" date="2023" name="bioRxiv">
        <title>Improved chromosome-level genome assembly for marigold (Tagetes erecta).</title>
        <authorList>
            <person name="Jiang F."/>
            <person name="Yuan L."/>
            <person name="Wang S."/>
            <person name="Wang H."/>
            <person name="Xu D."/>
            <person name="Wang A."/>
            <person name="Fan W."/>
        </authorList>
    </citation>
    <scope>NUCLEOTIDE SEQUENCE</scope>
    <source>
        <strain evidence="4">WSJ</strain>
        <tissue evidence="4">Leaf</tissue>
    </source>
</reference>
<evidence type="ECO:0000256" key="1">
    <source>
        <dbReference type="SAM" id="MobiDB-lite"/>
    </source>
</evidence>
<organism evidence="4 5">
    <name type="scientific">Tagetes erecta</name>
    <name type="common">African marigold</name>
    <dbReference type="NCBI Taxonomy" id="13708"/>
    <lineage>
        <taxon>Eukaryota</taxon>
        <taxon>Viridiplantae</taxon>
        <taxon>Streptophyta</taxon>
        <taxon>Embryophyta</taxon>
        <taxon>Tracheophyta</taxon>
        <taxon>Spermatophyta</taxon>
        <taxon>Magnoliopsida</taxon>
        <taxon>eudicotyledons</taxon>
        <taxon>Gunneridae</taxon>
        <taxon>Pentapetalae</taxon>
        <taxon>asterids</taxon>
        <taxon>campanulids</taxon>
        <taxon>Asterales</taxon>
        <taxon>Asteraceae</taxon>
        <taxon>Asteroideae</taxon>
        <taxon>Heliantheae alliance</taxon>
        <taxon>Tageteae</taxon>
        <taxon>Tagetes</taxon>
    </lineage>
</organism>
<keyword evidence="2" id="KW-0472">Membrane</keyword>
<dbReference type="AlphaFoldDB" id="A0AAD8K053"/>
<evidence type="ECO:0000313" key="5">
    <source>
        <dbReference type="Proteomes" id="UP001229421"/>
    </source>
</evidence>
<feature type="transmembrane region" description="Helical" evidence="2">
    <location>
        <begin position="89"/>
        <end position="107"/>
    </location>
</feature>
<dbReference type="Proteomes" id="UP001229421">
    <property type="component" value="Unassembled WGS sequence"/>
</dbReference>
<protein>
    <submittedName>
        <fullName evidence="4">Uncharacterized protein</fullName>
    </submittedName>
</protein>
<name>A0AAD8K053_TARER</name>
<keyword evidence="2" id="KW-0812">Transmembrane</keyword>
<gene>
    <name evidence="4" type="ORF">QVD17_34927</name>
</gene>
<keyword evidence="5" id="KW-1185">Reference proteome</keyword>
<dbReference type="EMBL" id="JAUHHV010000009">
    <property type="protein sequence ID" value="KAK1413159.1"/>
    <property type="molecule type" value="Genomic_DNA"/>
</dbReference>
<sequence length="108" mass="12083">MKYKRLAFIFLLLCAQFIFSLALELKEKKGLVDTNRSIYGQEDGVKRDELVLSKSSKGKGAYGGQNDRPPETDTRKSKAVSMLLNNPTYMSKVGVSVIITNVILVFCF</sequence>
<feature type="signal peptide" evidence="3">
    <location>
        <begin position="1"/>
        <end position="22"/>
    </location>
</feature>
<feature type="region of interest" description="Disordered" evidence="1">
    <location>
        <begin position="54"/>
        <end position="77"/>
    </location>
</feature>